<feature type="transmembrane region" description="Helical" evidence="6">
    <location>
        <begin position="409"/>
        <end position="428"/>
    </location>
</feature>
<evidence type="ECO:0000256" key="6">
    <source>
        <dbReference type="SAM" id="Phobius"/>
    </source>
</evidence>
<evidence type="ECO:0000259" key="7">
    <source>
        <dbReference type="Pfam" id="PF02687"/>
    </source>
</evidence>
<feature type="domain" description="ABC3 transporter permease C-terminal" evidence="7">
    <location>
        <begin position="615"/>
        <end position="732"/>
    </location>
</feature>
<dbReference type="PANTHER" id="PTHR30287">
    <property type="entry name" value="MEMBRANE COMPONENT OF PREDICTED ABC SUPERFAMILY METABOLITE UPTAKE TRANSPORTER"/>
    <property type="match status" value="1"/>
</dbReference>
<evidence type="ECO:0000256" key="3">
    <source>
        <dbReference type="ARBA" id="ARBA00022692"/>
    </source>
</evidence>
<dbReference type="OrthoDB" id="2934570at2"/>
<evidence type="ECO:0000256" key="2">
    <source>
        <dbReference type="ARBA" id="ARBA00022475"/>
    </source>
</evidence>
<dbReference type="RefSeq" id="WP_066822470.1">
    <property type="nucleotide sequence ID" value="NZ_LTBA01000003.1"/>
</dbReference>
<feature type="domain" description="ABC3 transporter permease C-terminal" evidence="7">
    <location>
        <begin position="248"/>
        <end position="365"/>
    </location>
</feature>
<feature type="transmembrane region" description="Helical" evidence="6">
    <location>
        <begin position="290"/>
        <end position="313"/>
    </location>
</feature>
<feature type="transmembrane region" description="Helical" evidence="6">
    <location>
        <begin position="333"/>
        <end position="357"/>
    </location>
</feature>
<dbReference type="InterPro" id="IPR038766">
    <property type="entry name" value="Membrane_comp_ABC_pdt"/>
</dbReference>
<keyword evidence="9" id="KW-1185">Reference proteome</keyword>
<dbReference type="GO" id="GO:0005886">
    <property type="term" value="C:plasma membrane"/>
    <property type="evidence" value="ECO:0007669"/>
    <property type="project" value="UniProtKB-SubCell"/>
</dbReference>
<dbReference type="Proteomes" id="UP000075531">
    <property type="component" value="Unassembled WGS sequence"/>
</dbReference>
<keyword evidence="4 6" id="KW-1133">Transmembrane helix</keyword>
<dbReference type="InterPro" id="IPR003838">
    <property type="entry name" value="ABC3_permease_C"/>
</dbReference>
<feature type="transmembrane region" description="Helical" evidence="6">
    <location>
        <begin position="245"/>
        <end position="266"/>
    </location>
</feature>
<evidence type="ECO:0000256" key="5">
    <source>
        <dbReference type="ARBA" id="ARBA00023136"/>
    </source>
</evidence>
<feature type="transmembrane region" description="Helical" evidence="6">
    <location>
        <begin position="18"/>
        <end position="37"/>
    </location>
</feature>
<feature type="transmembrane region" description="Helical" evidence="6">
    <location>
        <begin position="656"/>
        <end position="683"/>
    </location>
</feature>
<accession>A0A151B6F0</accession>
<evidence type="ECO:0000313" key="9">
    <source>
        <dbReference type="Proteomes" id="UP000075531"/>
    </source>
</evidence>
<name>A0A151B6F0_9CLOT</name>
<dbReference type="STRING" id="1121338.CLTEP_06400"/>
<keyword evidence="3 6" id="KW-0812">Transmembrane</keyword>
<dbReference type="EMBL" id="LTBA01000003">
    <property type="protein sequence ID" value="KYH35464.1"/>
    <property type="molecule type" value="Genomic_DNA"/>
</dbReference>
<keyword evidence="5 6" id="KW-0472">Membrane</keyword>
<proteinExistence type="predicted"/>
<protein>
    <submittedName>
        <fullName evidence="8">FtsX-like permease family protein</fullName>
    </submittedName>
</protein>
<sequence>MVIDRKVKRVMFKNKSQYLGSIMLIIISCMLFSVFNIPGNNIINNLSEFRKNYILEDASFVTQNPISNISEIENNYNAILEERKLFDYKIDGNTELRVLKKTDKIDKYVVVKGKGLKNKNEILLEPNFAKANKLSIDSTIEIEGEKLKVVGYAVVPDYVFPVKSEGDMFKNPKAFGFGIVSDDTFNQFNKYSSYYSIKFLEDNKKSMLDYLNKNNFVIKWIDKKDNMRISFVDNDLKGLDPMGKYLPGAIILLTCILISVVISRLIKKEYIQIGTLYALGYRKEEILRHYLRYSFIISIVGSLIGTVLGMLFCKPFLEFTTSFYDIPLLSVKYYFGYLVISLILPFVFLIPTTYLVVNRALKLSPLKLMKGGVNKSKVNILEKKIKLNKYSFVTKFRIREVVRNIPRSVFMILGVTFASMLLLIGFATKDSMDYALNKSYIETYNYQYDYRFNGFQFKELNKTDKISFSPCTVTSPKSDDNVFIIYGVQKNAKYLKLRDNNKNLLNLDNVIITRPLADKLNINIGDSIEVKNKLNSKKFKIKIDNIAETYIGEFVFMPLIKFNSLNGYPKGSYIEVYSKDKIDLKDNESVNVSTRNEILDGYQSLMKPFKSMIGVISLVSFIIGLIVIYIVTSLIIEENKQNISMLKVLGYKDKQIYSLILKSNTVLVILGYIISIPLLYVLLGKFFEIMTKEMNYTIPTKLNNINIFLGSVFILVAYEVSIIANRRKVIGISMSESLKNRNE</sequence>
<dbReference type="AlphaFoldDB" id="A0A151B6F0"/>
<dbReference type="PROSITE" id="PS51257">
    <property type="entry name" value="PROKAR_LIPOPROTEIN"/>
    <property type="match status" value="1"/>
</dbReference>
<feature type="transmembrane region" description="Helical" evidence="6">
    <location>
        <begin position="703"/>
        <end position="724"/>
    </location>
</feature>
<dbReference type="PATRIC" id="fig|1121338.3.peg.647"/>
<organism evidence="8 9">
    <name type="scientific">Clostridium tepidiprofundi DSM 19306</name>
    <dbReference type="NCBI Taxonomy" id="1121338"/>
    <lineage>
        <taxon>Bacteria</taxon>
        <taxon>Bacillati</taxon>
        <taxon>Bacillota</taxon>
        <taxon>Clostridia</taxon>
        <taxon>Eubacteriales</taxon>
        <taxon>Clostridiaceae</taxon>
        <taxon>Clostridium</taxon>
    </lineage>
</organism>
<gene>
    <name evidence="8" type="ORF">CLTEP_06400</name>
</gene>
<keyword evidence="2" id="KW-1003">Cell membrane</keyword>
<evidence type="ECO:0000256" key="1">
    <source>
        <dbReference type="ARBA" id="ARBA00004651"/>
    </source>
</evidence>
<comment type="subcellular location">
    <subcellularLocation>
        <location evidence="1">Cell membrane</location>
        <topology evidence="1">Multi-pass membrane protein</topology>
    </subcellularLocation>
</comment>
<evidence type="ECO:0000313" key="8">
    <source>
        <dbReference type="EMBL" id="KYH35464.1"/>
    </source>
</evidence>
<reference evidence="8 9" key="1">
    <citation type="submission" date="2016-02" db="EMBL/GenBank/DDBJ databases">
        <title>Genome sequence of Clostridium tepidiprofundi DSM 19306.</title>
        <authorList>
            <person name="Poehlein A."/>
            <person name="Daniel R."/>
        </authorList>
    </citation>
    <scope>NUCLEOTIDE SEQUENCE [LARGE SCALE GENOMIC DNA]</scope>
    <source>
        <strain evidence="8 9">DSM 19306</strain>
    </source>
</reference>
<dbReference type="PANTHER" id="PTHR30287:SF1">
    <property type="entry name" value="INNER MEMBRANE PROTEIN"/>
    <property type="match status" value="1"/>
</dbReference>
<dbReference type="Pfam" id="PF02687">
    <property type="entry name" value="FtsX"/>
    <property type="match status" value="2"/>
</dbReference>
<evidence type="ECO:0000256" key="4">
    <source>
        <dbReference type="ARBA" id="ARBA00022989"/>
    </source>
</evidence>
<feature type="transmembrane region" description="Helical" evidence="6">
    <location>
        <begin position="612"/>
        <end position="636"/>
    </location>
</feature>
<comment type="caution">
    <text evidence="8">The sequence shown here is derived from an EMBL/GenBank/DDBJ whole genome shotgun (WGS) entry which is preliminary data.</text>
</comment>